<dbReference type="PANTHER" id="PTHR35175">
    <property type="entry name" value="DUF1289 DOMAIN-CONTAINING PROTEIN"/>
    <property type="match status" value="1"/>
</dbReference>
<gene>
    <name evidence="1" type="ORF">GGQ80_001610</name>
</gene>
<evidence type="ECO:0000313" key="2">
    <source>
        <dbReference type="Proteomes" id="UP000529795"/>
    </source>
</evidence>
<dbReference type="PANTHER" id="PTHR35175:SF2">
    <property type="entry name" value="DUF1289 DOMAIN-CONTAINING PROTEIN"/>
    <property type="match status" value="1"/>
</dbReference>
<name>A0A840FD75_9SPHN</name>
<reference evidence="1 2" key="1">
    <citation type="submission" date="2020-08" db="EMBL/GenBank/DDBJ databases">
        <title>Genomic Encyclopedia of Type Strains, Phase IV (KMG-IV): sequencing the most valuable type-strain genomes for metagenomic binning, comparative biology and taxonomic classification.</title>
        <authorList>
            <person name="Goeker M."/>
        </authorList>
    </citation>
    <scope>NUCLEOTIDE SEQUENCE [LARGE SCALE GENOMIC DNA]</scope>
    <source>
        <strain evidence="1 2">YC6723</strain>
    </source>
</reference>
<comment type="caution">
    <text evidence="1">The sequence shown here is derived from an EMBL/GenBank/DDBJ whole genome shotgun (WGS) entry which is preliminary data.</text>
</comment>
<dbReference type="RefSeq" id="WP_183983550.1">
    <property type="nucleotide sequence ID" value="NZ_JACIEV010000004.1"/>
</dbReference>
<dbReference type="Proteomes" id="UP000529795">
    <property type="component" value="Unassembled WGS sequence"/>
</dbReference>
<evidence type="ECO:0000313" key="1">
    <source>
        <dbReference type="EMBL" id="MBB4153704.1"/>
    </source>
</evidence>
<dbReference type="EMBL" id="JACIEV010000004">
    <property type="protein sequence ID" value="MBB4153704.1"/>
    <property type="molecule type" value="Genomic_DNA"/>
</dbReference>
<dbReference type="AlphaFoldDB" id="A0A840FD75"/>
<evidence type="ECO:0008006" key="3">
    <source>
        <dbReference type="Google" id="ProtNLM"/>
    </source>
</evidence>
<dbReference type="Pfam" id="PF06945">
    <property type="entry name" value="DUF1289"/>
    <property type="match status" value="1"/>
</dbReference>
<organism evidence="1 2">
    <name type="scientific">Sphingomonas jinjuensis</name>
    <dbReference type="NCBI Taxonomy" id="535907"/>
    <lineage>
        <taxon>Bacteria</taxon>
        <taxon>Pseudomonadati</taxon>
        <taxon>Pseudomonadota</taxon>
        <taxon>Alphaproteobacteria</taxon>
        <taxon>Sphingomonadales</taxon>
        <taxon>Sphingomonadaceae</taxon>
        <taxon>Sphingomonas</taxon>
    </lineage>
</organism>
<proteinExistence type="predicted"/>
<protein>
    <recommendedName>
        <fullName evidence="3">DUF1289 domain-containing protein</fullName>
    </recommendedName>
</protein>
<accession>A0A840FD75</accession>
<dbReference type="InterPro" id="IPR010710">
    <property type="entry name" value="DUF1289"/>
</dbReference>
<sequence length="65" mass="7038">MTTKSPCTGICAIDPATDMCRGCDRSVDEIMRWGLGDDAERRAILDAVEARRRTMLPGTGRGPIA</sequence>
<keyword evidence="2" id="KW-1185">Reference proteome</keyword>